<dbReference type="Gene3D" id="3.10.100.10">
    <property type="entry name" value="Mannose-Binding Protein A, subunit A"/>
    <property type="match status" value="1"/>
</dbReference>
<name>A0A8S3UT00_MYTED</name>
<dbReference type="AlphaFoldDB" id="A0A8S3UT00"/>
<accession>A0A8S3UT00</accession>
<dbReference type="EMBL" id="CAJPWZ010002965">
    <property type="protein sequence ID" value="CAG2249161.1"/>
    <property type="molecule type" value="Genomic_DNA"/>
</dbReference>
<dbReference type="InterPro" id="IPR001304">
    <property type="entry name" value="C-type_lectin-like"/>
</dbReference>
<dbReference type="SMART" id="SM00034">
    <property type="entry name" value="CLECT"/>
    <property type="match status" value="1"/>
</dbReference>
<protein>
    <recommendedName>
        <fullName evidence="1">C-type lectin domain-containing protein</fullName>
    </recommendedName>
</protein>
<feature type="domain" description="C-type lectin" evidence="1">
    <location>
        <begin position="209"/>
        <end position="321"/>
    </location>
</feature>
<dbReference type="SUPFAM" id="SSF56436">
    <property type="entry name" value="C-type lectin-like"/>
    <property type="match status" value="1"/>
</dbReference>
<dbReference type="InterPro" id="IPR016187">
    <property type="entry name" value="CTDL_fold"/>
</dbReference>
<keyword evidence="3" id="KW-1185">Reference proteome</keyword>
<evidence type="ECO:0000313" key="3">
    <source>
        <dbReference type="Proteomes" id="UP000683360"/>
    </source>
</evidence>
<dbReference type="InterPro" id="IPR016186">
    <property type="entry name" value="C-type_lectin-like/link_sf"/>
</dbReference>
<dbReference type="Proteomes" id="UP000683360">
    <property type="component" value="Unassembled WGS sequence"/>
</dbReference>
<dbReference type="InterPro" id="IPR045860">
    <property type="entry name" value="Snake_toxin-like_sf"/>
</dbReference>
<comment type="caution">
    <text evidence="2">The sequence shown here is derived from an EMBL/GenBank/DDBJ whole genome shotgun (WGS) entry which is preliminary data.</text>
</comment>
<proteinExistence type="predicted"/>
<dbReference type="PROSITE" id="PS50041">
    <property type="entry name" value="C_TYPE_LECTIN_2"/>
    <property type="match status" value="1"/>
</dbReference>
<dbReference type="PANTHER" id="PTHR22803">
    <property type="entry name" value="MANNOSE, PHOSPHOLIPASE, LECTIN RECEPTOR RELATED"/>
    <property type="match status" value="1"/>
</dbReference>
<organism evidence="2 3">
    <name type="scientific">Mytilus edulis</name>
    <name type="common">Blue mussel</name>
    <dbReference type="NCBI Taxonomy" id="6550"/>
    <lineage>
        <taxon>Eukaryota</taxon>
        <taxon>Metazoa</taxon>
        <taxon>Spiralia</taxon>
        <taxon>Lophotrochozoa</taxon>
        <taxon>Mollusca</taxon>
        <taxon>Bivalvia</taxon>
        <taxon>Autobranchia</taxon>
        <taxon>Pteriomorphia</taxon>
        <taxon>Mytilida</taxon>
        <taxon>Mytiloidea</taxon>
        <taxon>Mytilidae</taxon>
        <taxon>Mytilinae</taxon>
        <taxon>Mytilus</taxon>
    </lineage>
</organism>
<dbReference type="InterPro" id="IPR050111">
    <property type="entry name" value="C-type_lectin/snaclec_domain"/>
</dbReference>
<reference evidence="2" key="1">
    <citation type="submission" date="2021-03" db="EMBL/GenBank/DDBJ databases">
        <authorList>
            <person name="Bekaert M."/>
        </authorList>
    </citation>
    <scope>NUCLEOTIDE SEQUENCE</scope>
</reference>
<sequence>MLNSEENHKLILRIQLCYTIHAILQRYLGSQGKRRQNAFETKVCDYSCSEDHCNYGGCGADRSSSSKRQTGPICYACAMMQDPYHCNQVQICSRDELCEILKTPHPMFDVTYTTKCGAKALCDRLSGLSHIFGRSLEAVSEVNKRGVSLCFRCCKEDRCNLGCTVQNVTTTASSATTTPGATFMSSTIPNKNVANNSTNHGCLPEYIFYGSSCYYFSKKSLYWEPAKQFCRHHGSDLVIINDATENNLLVENIKQLVAQHLLPSNLWGFYIGAHLVNGTWKWVDNSTVTYTDWAMQEPNHPTSQIYGSMYIPSSGFYNYQWASHKDMYTTQYFICEFKPLP</sequence>
<evidence type="ECO:0000313" key="2">
    <source>
        <dbReference type="EMBL" id="CAG2249161.1"/>
    </source>
</evidence>
<dbReference type="OrthoDB" id="6162518at2759"/>
<evidence type="ECO:0000259" key="1">
    <source>
        <dbReference type="PROSITE" id="PS50041"/>
    </source>
</evidence>
<dbReference type="CDD" id="cd00037">
    <property type="entry name" value="CLECT"/>
    <property type="match status" value="1"/>
</dbReference>
<gene>
    <name evidence="2" type="ORF">MEDL_60963</name>
</gene>
<dbReference type="Pfam" id="PF00059">
    <property type="entry name" value="Lectin_C"/>
    <property type="match status" value="1"/>
</dbReference>
<dbReference type="SUPFAM" id="SSF57302">
    <property type="entry name" value="Snake toxin-like"/>
    <property type="match status" value="1"/>
</dbReference>